<dbReference type="PANTHER" id="PTHR23416:SF23">
    <property type="entry name" value="ACETYLTRANSFERASE C18B11.09C-RELATED"/>
    <property type="match status" value="1"/>
</dbReference>
<organism evidence="3 4">
    <name type="scientific">Exobacillus caeni</name>
    <dbReference type="NCBI Taxonomy" id="2574798"/>
    <lineage>
        <taxon>Bacteria</taxon>
        <taxon>Bacillati</taxon>
        <taxon>Bacillota</taxon>
        <taxon>Bacilli</taxon>
        <taxon>Bacillales</taxon>
        <taxon>Guptibacillaceae</taxon>
        <taxon>Exobacillus</taxon>
    </lineage>
</organism>
<keyword evidence="2 3" id="KW-0808">Transferase</keyword>
<accession>A0A5R9F2M7</accession>
<evidence type="ECO:0000313" key="4">
    <source>
        <dbReference type="Proteomes" id="UP000308230"/>
    </source>
</evidence>
<dbReference type="InterPro" id="IPR001451">
    <property type="entry name" value="Hexapep"/>
</dbReference>
<evidence type="ECO:0000313" key="3">
    <source>
        <dbReference type="EMBL" id="TLS35163.1"/>
    </source>
</evidence>
<dbReference type="GO" id="GO:0008374">
    <property type="term" value="F:O-acyltransferase activity"/>
    <property type="evidence" value="ECO:0007669"/>
    <property type="project" value="TreeGrafter"/>
</dbReference>
<dbReference type="SUPFAM" id="SSF51161">
    <property type="entry name" value="Trimeric LpxA-like enzymes"/>
    <property type="match status" value="1"/>
</dbReference>
<dbReference type="InterPro" id="IPR011004">
    <property type="entry name" value="Trimer_LpxA-like_sf"/>
</dbReference>
<dbReference type="PANTHER" id="PTHR23416">
    <property type="entry name" value="SIALIC ACID SYNTHASE-RELATED"/>
    <property type="match status" value="1"/>
</dbReference>
<dbReference type="OrthoDB" id="9801697at2"/>
<keyword evidence="3" id="KW-0012">Acyltransferase</keyword>
<name>A0A5R9F2M7_9BACL</name>
<dbReference type="Pfam" id="PF00132">
    <property type="entry name" value="Hexapep"/>
    <property type="match status" value="1"/>
</dbReference>
<dbReference type="RefSeq" id="WP_138129330.1">
    <property type="nucleotide sequence ID" value="NZ_SWLG01000027.1"/>
</dbReference>
<comment type="caution">
    <text evidence="3">The sequence shown here is derived from an EMBL/GenBank/DDBJ whole genome shotgun (WGS) entry which is preliminary data.</text>
</comment>
<dbReference type="AlphaFoldDB" id="A0A5R9F2M7"/>
<protein>
    <submittedName>
        <fullName evidence="3">Acyltransferase</fullName>
    </submittedName>
</protein>
<gene>
    <name evidence="3" type="ORF">FCL54_21825</name>
</gene>
<dbReference type="GO" id="GO:0005829">
    <property type="term" value="C:cytosol"/>
    <property type="evidence" value="ECO:0007669"/>
    <property type="project" value="TreeGrafter"/>
</dbReference>
<dbReference type="Gene3D" id="2.160.10.10">
    <property type="entry name" value="Hexapeptide repeat proteins"/>
    <property type="match status" value="1"/>
</dbReference>
<evidence type="ECO:0000256" key="2">
    <source>
        <dbReference type="ARBA" id="ARBA00022679"/>
    </source>
</evidence>
<dbReference type="CDD" id="cd04647">
    <property type="entry name" value="LbH_MAT_like"/>
    <property type="match status" value="1"/>
</dbReference>
<reference evidence="3 4" key="1">
    <citation type="submission" date="2019-04" db="EMBL/GenBank/DDBJ databases">
        <title>Bacillus caeni sp. nov., a bacterium isolated from mangrove sediment.</title>
        <authorList>
            <person name="Huang H."/>
            <person name="Mo K."/>
            <person name="Hu Y."/>
        </authorList>
    </citation>
    <scope>NUCLEOTIDE SEQUENCE [LARGE SCALE GENOMIC DNA]</scope>
    <source>
        <strain evidence="3 4">HB172195</strain>
    </source>
</reference>
<comment type="similarity">
    <text evidence="1">Belongs to the transferase hexapeptide repeat family.</text>
</comment>
<keyword evidence="4" id="KW-1185">Reference proteome</keyword>
<dbReference type="Proteomes" id="UP000308230">
    <property type="component" value="Unassembled WGS sequence"/>
</dbReference>
<evidence type="ECO:0000256" key="1">
    <source>
        <dbReference type="ARBA" id="ARBA00007274"/>
    </source>
</evidence>
<sequence>MLSWILRALKRLRSVYNKKILKPYFTLRVKKNAKSVGVGLTVNNKSYVNSKTILGRNVNFNGLKIAGKGAVIIGDNFHSGEDCLIINEIHNYDRGNAIPYDDTYILKNITIEDNVWLGSRVIILGGVTIGEGAIIQAGSVVVTDVPKYSIYGGHPAKFIKFRDIEHYKKLKNEEKFH</sequence>
<proteinExistence type="inferred from homology"/>
<dbReference type="EMBL" id="SWLG01000027">
    <property type="protein sequence ID" value="TLS35163.1"/>
    <property type="molecule type" value="Genomic_DNA"/>
</dbReference>
<dbReference type="InterPro" id="IPR051159">
    <property type="entry name" value="Hexapeptide_acetyltransf"/>
</dbReference>